<dbReference type="Pfam" id="PF05170">
    <property type="entry name" value="AsmA"/>
    <property type="match status" value="2"/>
</dbReference>
<dbReference type="PANTHER" id="PTHR30441:SF4">
    <property type="entry name" value="PROTEIN ASMA"/>
    <property type="match status" value="1"/>
</dbReference>
<protein>
    <submittedName>
        <fullName evidence="3">Uncharacterized protein involved in outer membrane biogenesis</fullName>
    </submittedName>
</protein>
<accession>A0A1G6CQE5</accession>
<dbReference type="AlphaFoldDB" id="A0A1G6CQE5"/>
<dbReference type="InterPro" id="IPR007844">
    <property type="entry name" value="AsmA"/>
</dbReference>
<name>A0A1G6CQE5_9HYPH</name>
<evidence type="ECO:0000313" key="3">
    <source>
        <dbReference type="EMBL" id="SDB35121.1"/>
    </source>
</evidence>
<dbReference type="EMBL" id="FMXQ01000005">
    <property type="protein sequence ID" value="SDB35121.1"/>
    <property type="molecule type" value="Genomic_DNA"/>
</dbReference>
<evidence type="ECO:0000256" key="1">
    <source>
        <dbReference type="SAM" id="MobiDB-lite"/>
    </source>
</evidence>
<dbReference type="PANTHER" id="PTHR30441">
    <property type="entry name" value="DUF748 DOMAIN-CONTAINING PROTEIN"/>
    <property type="match status" value="1"/>
</dbReference>
<dbReference type="OrthoDB" id="5439561at2"/>
<sequence length="624" mass="65229">MGKREPKTARRFVIGALAVVGVLVALAVAAPLVISPAVVKSRIVDQIAYWTGREFTFRGEPHISLYPYLTVRLNDAKLSNPEGMGDEPFIAVETMTAKLEILPLFLGRLEFARFRLSNPRINLRTDADGRGNWIMAEGVIGSQMSKGDKEGVTDEVDPPSPLADVRLGRMAIRDGIISYTDRRTGRKEELNKVVASFDWTRTSQMAAGDGSFIWRGEPVEFNGSVDAPLDLLAGGSSALRFGFSATPLRLSFAGSALQLDGTQLEGDIKLTTPSVRRVVEWLGNPMGTGAILGAGAIDGRINWIGHSVSIADATFELDGNAAEGALSVAVGEDAFGVSGTLAFDSLDLSPYVEAAHAGLTSAGAWQLVPARLPLDAVGAVDLRLSTSQLIAGNAEIGRTGATVTLKNGELVINVGEAELEEGTADGRLALVMDGDALTATGQVRVQDVLVAEMLGQLADIDALTGVGTATVDAKARGETWGDVFETLAGTARVAIDNGVLKGIDLAALPEAVRAPGEFAFTGSTAFVAAGATLAFGDGVVATDDLHADGDDYSLRLTGRAGLLDPTIEARGTLTLVDPENGGAASDVPFRIGGTWDDWSVAPDLGPPVERDMTPADEPVVPGDG</sequence>
<dbReference type="Proteomes" id="UP000199071">
    <property type="component" value="Unassembled WGS sequence"/>
</dbReference>
<keyword evidence="4" id="KW-1185">Reference proteome</keyword>
<evidence type="ECO:0000259" key="2">
    <source>
        <dbReference type="Pfam" id="PF05170"/>
    </source>
</evidence>
<proteinExistence type="predicted"/>
<feature type="domain" description="AsmA" evidence="2">
    <location>
        <begin position="362"/>
        <end position="544"/>
    </location>
</feature>
<dbReference type="RefSeq" id="WP_090876886.1">
    <property type="nucleotide sequence ID" value="NZ_FMXQ01000005.1"/>
</dbReference>
<feature type="domain" description="AsmA" evidence="2">
    <location>
        <begin position="22"/>
        <end position="190"/>
    </location>
</feature>
<dbReference type="InterPro" id="IPR052894">
    <property type="entry name" value="AsmA-related"/>
</dbReference>
<gene>
    <name evidence="3" type="ORF">SAMN02982931_02611</name>
</gene>
<organism evidence="3 4">
    <name type="scientific">Bauldia litoralis</name>
    <dbReference type="NCBI Taxonomy" id="665467"/>
    <lineage>
        <taxon>Bacteria</taxon>
        <taxon>Pseudomonadati</taxon>
        <taxon>Pseudomonadota</taxon>
        <taxon>Alphaproteobacteria</taxon>
        <taxon>Hyphomicrobiales</taxon>
        <taxon>Kaistiaceae</taxon>
        <taxon>Bauldia</taxon>
    </lineage>
</organism>
<reference evidence="3 4" key="1">
    <citation type="submission" date="2016-10" db="EMBL/GenBank/DDBJ databases">
        <authorList>
            <person name="de Groot N.N."/>
        </authorList>
    </citation>
    <scope>NUCLEOTIDE SEQUENCE [LARGE SCALE GENOMIC DNA]</scope>
    <source>
        <strain evidence="3 4">ATCC 35022</strain>
    </source>
</reference>
<evidence type="ECO:0000313" key="4">
    <source>
        <dbReference type="Proteomes" id="UP000199071"/>
    </source>
</evidence>
<dbReference type="STRING" id="665467.SAMN02982931_02611"/>
<feature type="region of interest" description="Disordered" evidence="1">
    <location>
        <begin position="603"/>
        <end position="624"/>
    </location>
</feature>
<dbReference type="GO" id="GO:0090313">
    <property type="term" value="P:regulation of protein targeting to membrane"/>
    <property type="evidence" value="ECO:0007669"/>
    <property type="project" value="TreeGrafter"/>
</dbReference>
<dbReference type="GO" id="GO:0005886">
    <property type="term" value="C:plasma membrane"/>
    <property type="evidence" value="ECO:0007669"/>
    <property type="project" value="TreeGrafter"/>
</dbReference>